<dbReference type="EMBL" id="KN439998">
    <property type="protein sequence ID" value="KHG27131.1"/>
    <property type="molecule type" value="Genomic_DNA"/>
</dbReference>
<evidence type="ECO:0000313" key="1">
    <source>
        <dbReference type="EMBL" id="KHG13164.1"/>
    </source>
</evidence>
<keyword evidence="3" id="KW-1185">Reference proteome</keyword>
<evidence type="ECO:0000313" key="3">
    <source>
        <dbReference type="Proteomes" id="UP000032142"/>
    </source>
</evidence>
<dbReference type="EMBL" id="KN399039">
    <property type="protein sequence ID" value="KHG13164.1"/>
    <property type="molecule type" value="Genomic_DNA"/>
</dbReference>
<dbReference type="Proteomes" id="UP000032142">
    <property type="component" value="Unassembled WGS sequence"/>
</dbReference>
<organism evidence="2 3">
    <name type="scientific">Gossypium arboreum</name>
    <name type="common">Tree cotton</name>
    <name type="synonym">Gossypium nanking</name>
    <dbReference type="NCBI Taxonomy" id="29729"/>
    <lineage>
        <taxon>Eukaryota</taxon>
        <taxon>Viridiplantae</taxon>
        <taxon>Streptophyta</taxon>
        <taxon>Embryophyta</taxon>
        <taxon>Tracheophyta</taxon>
        <taxon>Spermatophyta</taxon>
        <taxon>Magnoliopsida</taxon>
        <taxon>eudicotyledons</taxon>
        <taxon>Gunneridae</taxon>
        <taxon>Pentapetalae</taxon>
        <taxon>rosids</taxon>
        <taxon>malvids</taxon>
        <taxon>Malvales</taxon>
        <taxon>Malvaceae</taxon>
        <taxon>Malvoideae</taxon>
        <taxon>Gossypium</taxon>
    </lineage>
</organism>
<sequence length="40" mass="5102">MAHDFWERNKYNRNEIFIEENIERIKDRVFGRGSVYRKKR</sequence>
<protein>
    <submittedName>
        <fullName evidence="2">Uncharacterized protein</fullName>
    </submittedName>
</protein>
<reference evidence="2" key="1">
    <citation type="submission" date="2014-09" db="EMBL/GenBank/DDBJ databases">
        <title>G. arboreum L. cv. AKA8401 A2 genome assembly version 1.0.</title>
        <authorList>
            <person name="Mudge J."/>
            <person name="Ramaraj T."/>
            <person name="Lindquist I.E."/>
            <person name="Bharti A.K."/>
            <person name="Sundararajan A."/>
            <person name="Cameron C.T."/>
            <person name="Woodward J.E."/>
            <person name="May G.D."/>
            <person name="Brubaker C."/>
            <person name="Broadhvest J."/>
            <person name="Wilkins T.A."/>
        </authorList>
    </citation>
    <scope>NUCLEOTIDE SEQUENCE</scope>
</reference>
<dbReference type="AlphaFoldDB" id="A0A0B0PUP6"/>
<gene>
    <name evidence="1" type="ORF">F383_19080</name>
    <name evidence="2" type="ORF">F383_33041</name>
</gene>
<reference evidence="3" key="2">
    <citation type="submission" date="2014-09" db="EMBL/GenBank/DDBJ databases">
        <authorList>
            <person name="Mudge J."/>
            <person name="Ramaraj T."/>
            <person name="Lindquist I.E."/>
            <person name="Bharti A.K."/>
            <person name="Sundararajan A."/>
            <person name="Cameron C.T."/>
            <person name="Woodward J.E."/>
            <person name="May G.D."/>
            <person name="Brubaker C."/>
            <person name="Broadhvest J."/>
            <person name="Wilkins T.A."/>
        </authorList>
    </citation>
    <scope>NUCLEOTIDE SEQUENCE</scope>
    <source>
        <strain evidence="3">cv. AKA8401</strain>
    </source>
</reference>
<accession>A0A0B0PUP6</accession>
<name>A0A0B0PUP6_GOSAR</name>
<evidence type="ECO:0000313" key="2">
    <source>
        <dbReference type="EMBL" id="KHG27131.1"/>
    </source>
</evidence>
<proteinExistence type="predicted"/>